<evidence type="ECO:0000313" key="14">
    <source>
        <dbReference type="Proteomes" id="UP000245627"/>
    </source>
</evidence>
<keyword evidence="6 13" id="KW-0413">Isomerase</keyword>
<dbReference type="EC" id="5.6.2.1" evidence="3"/>
<keyword evidence="5" id="KW-0238">DNA-binding</keyword>
<dbReference type="GO" id="GO:0043597">
    <property type="term" value="C:cytoplasmic replication fork"/>
    <property type="evidence" value="ECO:0007669"/>
    <property type="project" value="TreeGrafter"/>
</dbReference>
<accession>A0A2T8HGJ4</accession>
<evidence type="ECO:0000256" key="6">
    <source>
        <dbReference type="ARBA" id="ARBA00023235"/>
    </source>
</evidence>
<dbReference type="Pfam" id="PF13342">
    <property type="entry name" value="Toprim_Crpt"/>
    <property type="match status" value="1"/>
</dbReference>
<comment type="caution">
    <text evidence="13">The sequence shown here is derived from an EMBL/GenBank/DDBJ whole genome shotgun (WGS) entry which is preliminary data.</text>
</comment>
<dbReference type="InterPro" id="IPR003602">
    <property type="entry name" value="Topo_IA_DNA-bd_dom"/>
</dbReference>
<dbReference type="GO" id="GO:0006310">
    <property type="term" value="P:DNA recombination"/>
    <property type="evidence" value="ECO:0007669"/>
    <property type="project" value="TreeGrafter"/>
</dbReference>
<dbReference type="SMART" id="SM00436">
    <property type="entry name" value="TOP1Bc"/>
    <property type="match status" value="1"/>
</dbReference>
<name>A0A2T8HGJ4_9SPHI</name>
<dbReference type="InterPro" id="IPR034144">
    <property type="entry name" value="TOPRIM_TopoIII"/>
</dbReference>
<gene>
    <name evidence="13" type="ORF">DC487_13370</name>
</gene>
<evidence type="ECO:0000256" key="1">
    <source>
        <dbReference type="ARBA" id="ARBA00000213"/>
    </source>
</evidence>
<comment type="catalytic activity">
    <reaction evidence="1">
        <text>ATP-independent breakage of single-stranded DNA, followed by passage and rejoining.</text>
        <dbReference type="EC" id="5.6.2.1"/>
    </reaction>
</comment>
<evidence type="ECO:0000256" key="3">
    <source>
        <dbReference type="ARBA" id="ARBA00012891"/>
    </source>
</evidence>
<evidence type="ECO:0000256" key="5">
    <source>
        <dbReference type="ARBA" id="ARBA00023125"/>
    </source>
</evidence>
<keyword evidence="4" id="KW-0799">Topoisomerase</keyword>
<proteinExistence type="inferred from homology"/>
<comment type="similarity">
    <text evidence="2">Belongs to the type IA topoisomerase family.</text>
</comment>
<dbReference type="InterPro" id="IPR013497">
    <property type="entry name" value="Topo_IA_cen"/>
</dbReference>
<dbReference type="EMBL" id="QDKG01000005">
    <property type="protein sequence ID" value="PVH24520.1"/>
    <property type="molecule type" value="Genomic_DNA"/>
</dbReference>
<dbReference type="InterPro" id="IPR025589">
    <property type="entry name" value="Toprim_C_rpt"/>
</dbReference>
<dbReference type="CDD" id="cd00186">
    <property type="entry name" value="TOP1Ac"/>
    <property type="match status" value="1"/>
</dbReference>
<dbReference type="Gene3D" id="3.40.50.140">
    <property type="match status" value="1"/>
</dbReference>
<dbReference type="AlphaFoldDB" id="A0A2T8HGJ4"/>
<dbReference type="GO" id="GO:0006281">
    <property type="term" value="P:DNA repair"/>
    <property type="evidence" value="ECO:0007669"/>
    <property type="project" value="TreeGrafter"/>
</dbReference>
<dbReference type="Gene3D" id="1.10.460.10">
    <property type="entry name" value="Topoisomerase I, domain 2"/>
    <property type="match status" value="1"/>
</dbReference>
<dbReference type="GO" id="GO:0006265">
    <property type="term" value="P:DNA topological change"/>
    <property type="evidence" value="ECO:0007669"/>
    <property type="project" value="InterPro"/>
</dbReference>
<evidence type="ECO:0000256" key="4">
    <source>
        <dbReference type="ARBA" id="ARBA00023029"/>
    </source>
</evidence>
<dbReference type="SUPFAM" id="SSF56712">
    <property type="entry name" value="Prokaryotic type I DNA topoisomerase"/>
    <property type="match status" value="1"/>
</dbReference>
<dbReference type="InterPro" id="IPR006171">
    <property type="entry name" value="TOPRIM_dom"/>
</dbReference>
<evidence type="ECO:0000256" key="8">
    <source>
        <dbReference type="ARBA" id="ARBA00031985"/>
    </source>
</evidence>
<dbReference type="InterPro" id="IPR023405">
    <property type="entry name" value="Topo_IA_core_domain"/>
</dbReference>
<dbReference type="InterPro" id="IPR013826">
    <property type="entry name" value="Topo_IA_cen_sub3"/>
</dbReference>
<dbReference type="OrthoDB" id="9803554at2"/>
<dbReference type="InterPro" id="IPR013824">
    <property type="entry name" value="Topo_IA_cen_sub1"/>
</dbReference>
<dbReference type="PROSITE" id="PS52039">
    <property type="entry name" value="TOPO_IA_2"/>
    <property type="match status" value="1"/>
</dbReference>
<dbReference type="SMART" id="SM00437">
    <property type="entry name" value="TOP1Ac"/>
    <property type="match status" value="1"/>
</dbReference>
<evidence type="ECO:0000259" key="11">
    <source>
        <dbReference type="PROSITE" id="PS50880"/>
    </source>
</evidence>
<evidence type="ECO:0000256" key="9">
    <source>
        <dbReference type="ARBA" id="ARBA00032235"/>
    </source>
</evidence>
<dbReference type="InterPro" id="IPR013825">
    <property type="entry name" value="Topo_IA_cen_sub2"/>
</dbReference>
<keyword evidence="14" id="KW-1185">Reference proteome</keyword>
<dbReference type="Gene3D" id="2.70.20.10">
    <property type="entry name" value="Topoisomerase I, domain 3"/>
    <property type="match status" value="1"/>
</dbReference>
<dbReference type="PANTHER" id="PTHR11390">
    <property type="entry name" value="PROKARYOTIC DNA TOPOISOMERASE"/>
    <property type="match status" value="1"/>
</dbReference>
<dbReference type="PRINTS" id="PR00417">
    <property type="entry name" value="PRTPISMRASEI"/>
</dbReference>
<sequence>MKAIIAEKPSVAREIATLLGATEKRDGYLTGNGYEVTWALGHLIGLAMPEDYGVSGFQKEALPILPDPFLLTVRKIKKDKSYVPDNGALKQLNIIEQVIGRCDSIIVATDAGREGELIFRYIYEYLKCRKPFERLWISSLTEKAIKQGFDNLKVGSDFDGLFRAGQGRSKADWLVGINASQALSISAGRGVYSLGRVQTPTLALICKRYLENKDFAVKKYFQIQLEHRKEFTDFKSLSKTKWDDRKLVDDTLKSIRRNGTATVTAVETKTVSEQPPLLFDLTGLQKEANKRASYTAEETLNIAQSLYEKKFITYPRTGSKYIPEDIWSEIPALVRNLEARASCKEAVGKVKWGRFNKRIVNDVKVTDHHGLLITEKIPSELTAHENVIYDMIAHRLLEALSSACTKVITDIGLQAFHYDFTLKGCKILEAGWRGIKKKFTDEDSEPVQELPELKVGDELKIKEASVLEKKTKPPVLYTEAGLLSAMENAGKEIDNEDERKALKDIGIGTPATRASIIETLFKRDYIQREKKSLIPTHKGLQVYRAVKDKKIADIAMTAEWEMALQKIENNEADAGAFQREMETYATSITRELLDTGIAGEKQPELNCPKCKSRQLLIWNKVVKCPDEACGWLQFRTVCGVPLSVADIESLVTKGKTNLIKGMKSNSGNKFNAYIVMNDKAETSFEFENRKPKRK</sequence>
<evidence type="ECO:0000256" key="2">
    <source>
        <dbReference type="ARBA" id="ARBA00009446"/>
    </source>
</evidence>
<dbReference type="Pfam" id="PF01751">
    <property type="entry name" value="Toprim"/>
    <property type="match status" value="1"/>
</dbReference>
<dbReference type="InterPro" id="IPR000380">
    <property type="entry name" value="Topo_IA"/>
</dbReference>
<dbReference type="Proteomes" id="UP000245627">
    <property type="component" value="Unassembled WGS sequence"/>
</dbReference>
<dbReference type="CDD" id="cd03362">
    <property type="entry name" value="TOPRIM_TopoIA_TopoIII"/>
    <property type="match status" value="1"/>
</dbReference>
<evidence type="ECO:0000256" key="10">
    <source>
        <dbReference type="ARBA" id="ARBA00032877"/>
    </source>
</evidence>
<dbReference type="Gene3D" id="1.10.290.10">
    <property type="entry name" value="Topoisomerase I, domain 4"/>
    <property type="match status" value="1"/>
</dbReference>
<dbReference type="GO" id="GO:0003677">
    <property type="term" value="F:DNA binding"/>
    <property type="evidence" value="ECO:0007669"/>
    <property type="project" value="UniProtKB-KW"/>
</dbReference>
<dbReference type="GO" id="GO:0003917">
    <property type="term" value="F:DNA topoisomerase type I (single strand cut, ATP-independent) activity"/>
    <property type="evidence" value="ECO:0007669"/>
    <property type="project" value="UniProtKB-EC"/>
</dbReference>
<feature type="domain" description="Toprim" evidence="11">
    <location>
        <begin position="1"/>
        <end position="141"/>
    </location>
</feature>
<dbReference type="RefSeq" id="WP_116776468.1">
    <property type="nucleotide sequence ID" value="NZ_QDKG01000005.1"/>
</dbReference>
<evidence type="ECO:0000259" key="12">
    <source>
        <dbReference type="PROSITE" id="PS52039"/>
    </source>
</evidence>
<dbReference type="PROSITE" id="PS50880">
    <property type="entry name" value="TOPRIM"/>
    <property type="match status" value="1"/>
</dbReference>
<reference evidence="13 14" key="1">
    <citation type="submission" date="2018-04" db="EMBL/GenBank/DDBJ databases">
        <title>Sphingobacterium cortibacter sp. nov.</title>
        <authorList>
            <person name="Li Y."/>
        </authorList>
    </citation>
    <scope>NUCLEOTIDE SEQUENCE [LARGE SCALE GENOMIC DNA]</scope>
    <source>
        <strain evidence="13 14">2c-3</strain>
    </source>
</reference>
<feature type="domain" description="Topo IA-type catalytic" evidence="12">
    <location>
        <begin position="158"/>
        <end position="589"/>
    </location>
</feature>
<evidence type="ECO:0000313" key="13">
    <source>
        <dbReference type="EMBL" id="PVH24520.1"/>
    </source>
</evidence>
<evidence type="ECO:0000256" key="7">
    <source>
        <dbReference type="ARBA" id="ARBA00030003"/>
    </source>
</evidence>
<dbReference type="Pfam" id="PF01131">
    <property type="entry name" value="Topoisom_bac"/>
    <property type="match status" value="1"/>
</dbReference>
<organism evidence="13 14">
    <name type="scientific">Sphingobacterium corticibacter</name>
    <dbReference type="NCBI Taxonomy" id="2171749"/>
    <lineage>
        <taxon>Bacteria</taxon>
        <taxon>Pseudomonadati</taxon>
        <taxon>Bacteroidota</taxon>
        <taxon>Sphingobacteriia</taxon>
        <taxon>Sphingobacteriales</taxon>
        <taxon>Sphingobacteriaceae</taxon>
        <taxon>Sphingobacterium</taxon>
    </lineage>
</organism>
<dbReference type="SMART" id="SM00493">
    <property type="entry name" value="TOPRIM"/>
    <property type="match status" value="1"/>
</dbReference>
<dbReference type="InterPro" id="IPR003601">
    <property type="entry name" value="Topo_IA_2"/>
</dbReference>
<protein>
    <recommendedName>
        <fullName evidence="3">DNA topoisomerase</fullName>
        <ecNumber evidence="3">5.6.2.1</ecNumber>
    </recommendedName>
    <alternativeName>
        <fullName evidence="10">Omega-protein</fullName>
    </alternativeName>
    <alternativeName>
        <fullName evidence="9">Relaxing enzyme</fullName>
    </alternativeName>
    <alternativeName>
        <fullName evidence="7">Swivelase</fullName>
    </alternativeName>
    <alternativeName>
        <fullName evidence="8">Untwisting enzyme</fullName>
    </alternativeName>
</protein>
<dbReference type="PANTHER" id="PTHR11390:SF21">
    <property type="entry name" value="DNA TOPOISOMERASE 3-ALPHA"/>
    <property type="match status" value="1"/>
</dbReference>